<dbReference type="Gene3D" id="2.60.40.10">
    <property type="entry name" value="Immunoglobulins"/>
    <property type="match status" value="4"/>
</dbReference>
<evidence type="ECO:0000313" key="3">
    <source>
        <dbReference type="EMBL" id="TXC77062.1"/>
    </source>
</evidence>
<dbReference type="RefSeq" id="WP_147014950.1">
    <property type="nucleotide sequence ID" value="NZ_VORB01000008.1"/>
</dbReference>
<feature type="domain" description="PKD" evidence="1">
    <location>
        <begin position="1087"/>
        <end position="1129"/>
    </location>
</feature>
<comment type="caution">
    <text evidence="3">The sequence shown here is derived from an EMBL/GenBank/DDBJ whole genome shotgun (WGS) entry which is preliminary data.</text>
</comment>
<accession>A0A5C6UUL1</accession>
<keyword evidence="4" id="KW-1185">Reference proteome</keyword>
<dbReference type="PROSITE" id="PS50835">
    <property type="entry name" value="IG_LIKE"/>
    <property type="match status" value="1"/>
</dbReference>
<dbReference type="SUPFAM" id="SSF49299">
    <property type="entry name" value="PKD domain"/>
    <property type="match status" value="6"/>
</dbReference>
<feature type="domain" description="PKD" evidence="1">
    <location>
        <begin position="329"/>
        <end position="369"/>
    </location>
</feature>
<evidence type="ECO:0000259" key="1">
    <source>
        <dbReference type="PROSITE" id="PS50093"/>
    </source>
</evidence>
<dbReference type="EMBL" id="VORB01000008">
    <property type="protein sequence ID" value="TXC77062.1"/>
    <property type="molecule type" value="Genomic_DNA"/>
</dbReference>
<dbReference type="CDD" id="cd00146">
    <property type="entry name" value="PKD"/>
    <property type="match status" value="2"/>
</dbReference>
<dbReference type="OrthoDB" id="9765926at2"/>
<protein>
    <submittedName>
        <fullName evidence="3">PKD domain-containing protein</fullName>
    </submittedName>
</protein>
<dbReference type="InterPro" id="IPR007110">
    <property type="entry name" value="Ig-like_dom"/>
</dbReference>
<proteinExistence type="predicted"/>
<evidence type="ECO:0000259" key="2">
    <source>
        <dbReference type="PROSITE" id="PS50835"/>
    </source>
</evidence>
<dbReference type="NCBIfam" id="TIGR04131">
    <property type="entry name" value="Bac_Flav_CTERM"/>
    <property type="match status" value="1"/>
</dbReference>
<dbReference type="InterPro" id="IPR026341">
    <property type="entry name" value="T9SS_type_B"/>
</dbReference>
<sequence>MFRWLFWKDACNFLDIKLFFSVSFLLFAFNISAQLVANFEAQSGYVKPDGSGIVVCKPDEVTFKSTSTFNGNPITFGDPDYKYEWIIQPNPIVQTQESPSQPFTQVGSFNVQLKITHKPSGASETIVKSGYVEVVEKPKVDFEIANNEGCIPLDVVLTDKTVLSGPISATYEWVISGAGSGSGTNPTIVVNQTGLFNVSLVVTDEYGCRGDLNKPSLVNAKPQPKAGFTVDNAFACKPPLDFTLTATETDPNFNYTWSITGFPNQNGRQISGSIGTPGSYDVSLLVDGQYNCRAESSESGLLVISELDPFFEVNQTICPGGIANFKFRGKDAETFSWNFGDGGISDKESPNYRYTTPGTYNACLTVTGNNNRCDSTFCLPITVEDISAEFELPEINPCQVPQDLTFDVGNSKIPDGSTVVWTVNGGQSKSGNQVTYTFDQYRRYRIRLVITSPSGCVRAVEKEFKLTPIQVFLNVQDLDGCAPHLVNANDISNYGGVNVVKREWIIRKMPSGNIIFTTNTPNDPNLQHTIAEHGDYELIMLIELENGCTSGVTRDIQVGIKPTAEFNFFPQDTCAQELTLFRDTSYVLLDGVKRYDLIDSWFWVMGEGTFNEQHPEVRHTQKFSDTLNGLPEGHMGPGNMGRFDAELIVSYNGCRDTLKKFEIYGKWGPVMGTIALSQPCGSDTAYVMINSAGWTQRTWSINFTDPSKNDTIIIEQFPSYKDTVYNGMVVDALTHSQRTVTTDTLKIYAPAPEGFVGSVTVTAVNNAFNSANGCEVTNFIARGKSLTEVVIIPDELCYQGFSGKNSVFLESMPGWRNHKWFVEREGVLTYLDQNKSYTYTPPAGKDSTFEETIVVVFAYNSVCPDTVRRKITWKVPKVDVELESGDLIACAGNQIDVKATKSPGTNITKWEWILFNTGPNPRVAIDTIFEQDPGPIAFENKGTYFLYMKATDAEFCPTPQDLGFNITIRNPDINFSVDKVGYCKGEELKLTNNTNFEEDLDYKWFINGVNFSNDSAPSLVLTQVDTFDIKCIGFNATCVDSLERKNAISVDPIPSFAITTDSNFTNCPPLITEFSADFVEPYSGYIYKWDLGVGGSTLDTTIGFYDKPGTYDVSLIVTTPNGCSDTITVPEMIEIEGPFADSISVSDDAFCANDTFQLTVHGAINTQLYSWNFGDGISQQITPPDSTVKYAYDRGYSDPITVTLFLINGTCKVPYQKELIVDELTAFIEPLPVDTFCSVPQTLQFVSISQGANISNVEWDYDKQGFGPSDTKTYTDYGTFTTTLRVSDDATGCSDIDSIQLWIFEKPPLVVSPNDTLCFGETAVLKATGAMKYSWNPVLDLTDVSGNKDSSEVEVDPPTSREYTVTGIDTLTKCVIDKSVKIFRDSTFIDFNPVYSDTCQKATIGINYSANPPYVGNTIWDISGENHDFQTTNAITAFSAGSPDTIYFELSGYDKHPRCIQTKTKSVVIYPEPEVSIIADTVLCDGNSIVLFSSGGDTVRWDVNPPIMTLPSAHNPNITPTNTAIYTVTVTDTLAFCESDTAVEVFIDKSKADVVLTRIDTCGSGRVQFSDLGSIGVQFVMDWGNGVVDSLPGGISNEMLYSNVGVYNQMFIARDNPYFKTHCQDTLKWRYEVYDLPVAIAETPDPIICNYDTIQLTGKGGILYAWSPSESLSDTSVAKPLAFPDFNTQYQLIVTDVNNCRDTTTVEVDVVPEFIIDPKQQSDTINIGDFILLSFDVVDSLSLAHYDANINWVNTYAIDCATCRENNAQPLKTSDYTITVIDEPHGCYPKQFSFEIFVKEEYQMDIPSGFTPNNDDVNDRIFVRGLGIKELENFTIYNRWGEVVYQSSDLNEGWDGFYKGKVQNDETYVYQATVRYYNETTESKRGYITILK</sequence>
<dbReference type="PROSITE" id="PS50093">
    <property type="entry name" value="PKD"/>
    <property type="match status" value="2"/>
</dbReference>
<dbReference type="InterPro" id="IPR022409">
    <property type="entry name" value="PKD/Chitinase_dom"/>
</dbReference>
<organism evidence="3 4">
    <name type="scientific">Luteibaculum oceani</name>
    <dbReference type="NCBI Taxonomy" id="1294296"/>
    <lineage>
        <taxon>Bacteria</taxon>
        <taxon>Pseudomonadati</taxon>
        <taxon>Bacteroidota</taxon>
        <taxon>Flavobacteriia</taxon>
        <taxon>Flavobacteriales</taxon>
        <taxon>Luteibaculaceae</taxon>
        <taxon>Luteibaculum</taxon>
    </lineage>
</organism>
<gene>
    <name evidence="3" type="ORF">FRX97_09365</name>
</gene>
<dbReference type="SMART" id="SM00089">
    <property type="entry name" value="PKD"/>
    <property type="match status" value="5"/>
</dbReference>
<dbReference type="InterPro" id="IPR035986">
    <property type="entry name" value="PKD_dom_sf"/>
</dbReference>
<reference evidence="3 4" key="1">
    <citation type="submission" date="2019-08" db="EMBL/GenBank/DDBJ databases">
        <title>Genome of Luteibaculum oceani JCM 18817.</title>
        <authorList>
            <person name="Bowman J.P."/>
        </authorList>
    </citation>
    <scope>NUCLEOTIDE SEQUENCE [LARGE SCALE GENOMIC DNA]</scope>
    <source>
        <strain evidence="3 4">JCM 18817</strain>
    </source>
</reference>
<dbReference type="InterPro" id="IPR000601">
    <property type="entry name" value="PKD_dom"/>
</dbReference>
<dbReference type="Proteomes" id="UP000321168">
    <property type="component" value="Unassembled WGS sequence"/>
</dbReference>
<dbReference type="Pfam" id="PF13585">
    <property type="entry name" value="CHU_C"/>
    <property type="match status" value="1"/>
</dbReference>
<dbReference type="InterPro" id="IPR013783">
    <property type="entry name" value="Ig-like_fold"/>
</dbReference>
<dbReference type="Pfam" id="PF18911">
    <property type="entry name" value="PKD_4"/>
    <property type="match status" value="1"/>
</dbReference>
<name>A0A5C6UUL1_9FLAO</name>
<feature type="domain" description="Ig-like" evidence="2">
    <location>
        <begin position="215"/>
        <end position="308"/>
    </location>
</feature>
<evidence type="ECO:0000313" key="4">
    <source>
        <dbReference type="Proteomes" id="UP000321168"/>
    </source>
</evidence>